<comment type="caution">
    <text evidence="2">The sequence shown here is derived from an EMBL/GenBank/DDBJ whole genome shotgun (WGS) entry which is preliminary data.</text>
</comment>
<sequence length="111" mass="11084">MHMAEMAGVGGVPAPHRRVGPSHNPQWVVLVEVFGTTAGVAIVPAEADAATRGFNLAAATETEQERHAKSAARSRAAGMTLEEAQAAVAAELAAEDGATSLAEAAGAAPTA</sequence>
<evidence type="ECO:0000256" key="1">
    <source>
        <dbReference type="SAM" id="MobiDB-lite"/>
    </source>
</evidence>
<feature type="region of interest" description="Disordered" evidence="1">
    <location>
        <begin position="1"/>
        <end position="22"/>
    </location>
</feature>
<dbReference type="Proteomes" id="UP000322899">
    <property type="component" value="Unassembled WGS sequence"/>
</dbReference>
<protein>
    <submittedName>
        <fullName evidence="2">Uncharacterized protein</fullName>
    </submittedName>
</protein>
<reference evidence="4 5" key="1">
    <citation type="submission" date="2019-07" db="EMBL/GenBank/DDBJ databases">
        <title>Genomes of Cafeteria roenbergensis.</title>
        <authorList>
            <person name="Fischer M.G."/>
            <person name="Hackl T."/>
            <person name="Roman M."/>
        </authorList>
    </citation>
    <scope>NUCLEOTIDE SEQUENCE [LARGE SCALE GENOMIC DNA]</scope>
    <source>
        <strain evidence="2 5">Cflag</strain>
        <strain evidence="3 4">E4-10P</strain>
    </source>
</reference>
<evidence type="ECO:0000313" key="4">
    <source>
        <dbReference type="Proteomes" id="UP000322899"/>
    </source>
</evidence>
<dbReference type="Proteomes" id="UP000325113">
    <property type="component" value="Unassembled WGS sequence"/>
</dbReference>
<accession>A0A5A8DBH3</accession>
<name>A0A5A8DBH3_CAFRO</name>
<proteinExistence type="predicted"/>
<evidence type="ECO:0000313" key="5">
    <source>
        <dbReference type="Proteomes" id="UP000325113"/>
    </source>
</evidence>
<gene>
    <name evidence="3" type="ORF">FNF27_07985</name>
    <name evidence="2" type="ORF">FNF31_03874</name>
</gene>
<dbReference type="AlphaFoldDB" id="A0A5A8DBH3"/>
<evidence type="ECO:0000313" key="2">
    <source>
        <dbReference type="EMBL" id="KAA0161261.1"/>
    </source>
</evidence>
<dbReference type="EMBL" id="VLTO01000115">
    <property type="protein sequence ID" value="KAA0163078.1"/>
    <property type="molecule type" value="Genomic_DNA"/>
</dbReference>
<organism evidence="2 5">
    <name type="scientific">Cafeteria roenbergensis</name>
    <name type="common">Marine flagellate</name>
    <dbReference type="NCBI Taxonomy" id="33653"/>
    <lineage>
        <taxon>Eukaryota</taxon>
        <taxon>Sar</taxon>
        <taxon>Stramenopiles</taxon>
        <taxon>Bigyra</taxon>
        <taxon>Opalozoa</taxon>
        <taxon>Bicosoecida</taxon>
        <taxon>Cafeteriaceae</taxon>
        <taxon>Cafeteria</taxon>
    </lineage>
</organism>
<dbReference type="EMBL" id="VLTM01000037">
    <property type="protein sequence ID" value="KAA0161261.1"/>
    <property type="molecule type" value="Genomic_DNA"/>
</dbReference>
<evidence type="ECO:0000313" key="3">
    <source>
        <dbReference type="EMBL" id="KAA0163078.1"/>
    </source>
</evidence>